<proteinExistence type="predicted"/>
<dbReference type="AlphaFoldDB" id="A0A840NEG9"/>
<protein>
    <submittedName>
        <fullName evidence="1">Uncharacterized protein</fullName>
    </submittedName>
</protein>
<gene>
    <name evidence="1" type="ORF">HNQ36_005087</name>
</gene>
<reference evidence="1 2" key="1">
    <citation type="submission" date="2020-08" db="EMBL/GenBank/DDBJ databases">
        <title>Genomic Encyclopedia of Type Strains, Phase IV (KMG-IV): sequencing the most valuable type-strain genomes for metagenomic binning, comparative biology and taxonomic classification.</title>
        <authorList>
            <person name="Goeker M."/>
        </authorList>
    </citation>
    <scope>NUCLEOTIDE SEQUENCE [LARGE SCALE GENOMIC DNA]</scope>
    <source>
        <strain evidence="1 2">DSM 17498</strain>
    </source>
</reference>
<accession>A0A840NEG9</accession>
<comment type="caution">
    <text evidence="1">The sequence shown here is derived from an EMBL/GenBank/DDBJ whole genome shotgun (WGS) entry which is preliminary data.</text>
</comment>
<name>A0A840NEG9_9BRAD</name>
<sequence length="69" mass="7448">MDGNIFNSSGKPVATVKGSSVYDLRGNKLYNLRGTNIYRLSGELVGHLASTSGTNTRLDSATDKLFPDR</sequence>
<organism evidence="1 2">
    <name type="scientific">Afipia massiliensis</name>
    <dbReference type="NCBI Taxonomy" id="211460"/>
    <lineage>
        <taxon>Bacteria</taxon>
        <taxon>Pseudomonadati</taxon>
        <taxon>Pseudomonadota</taxon>
        <taxon>Alphaproteobacteria</taxon>
        <taxon>Hyphomicrobiales</taxon>
        <taxon>Nitrobacteraceae</taxon>
        <taxon>Afipia</taxon>
    </lineage>
</organism>
<evidence type="ECO:0000313" key="2">
    <source>
        <dbReference type="Proteomes" id="UP000521227"/>
    </source>
</evidence>
<evidence type="ECO:0000313" key="1">
    <source>
        <dbReference type="EMBL" id="MBB5055076.1"/>
    </source>
</evidence>
<dbReference type="EMBL" id="JACHIJ010000011">
    <property type="protein sequence ID" value="MBB5055076.1"/>
    <property type="molecule type" value="Genomic_DNA"/>
</dbReference>
<dbReference type="Proteomes" id="UP000521227">
    <property type="component" value="Unassembled WGS sequence"/>
</dbReference>